<feature type="domain" description="Ketoreductase" evidence="3">
    <location>
        <begin position="7"/>
        <end position="185"/>
    </location>
</feature>
<dbReference type="PRINTS" id="PR00080">
    <property type="entry name" value="SDRFAMILY"/>
</dbReference>
<dbReference type="SUPFAM" id="SSF51735">
    <property type="entry name" value="NAD(P)-binding Rossmann-fold domains"/>
    <property type="match status" value="1"/>
</dbReference>
<dbReference type="Proteomes" id="UP000746471">
    <property type="component" value="Unassembled WGS sequence"/>
</dbReference>
<dbReference type="RefSeq" id="WP_213235005.1">
    <property type="nucleotide sequence ID" value="NZ_JAHBCL010000001.1"/>
</dbReference>
<dbReference type="Pfam" id="PF13561">
    <property type="entry name" value="adh_short_C2"/>
    <property type="match status" value="1"/>
</dbReference>
<keyword evidence="4" id="KW-0560">Oxidoreductase</keyword>
<dbReference type="InterPro" id="IPR002347">
    <property type="entry name" value="SDR_fam"/>
</dbReference>
<dbReference type="EMBL" id="JAHBCL010000001">
    <property type="protein sequence ID" value="MBS7525222.1"/>
    <property type="molecule type" value="Genomic_DNA"/>
</dbReference>
<reference evidence="4 5" key="1">
    <citation type="submission" date="2021-05" db="EMBL/GenBank/DDBJ databases">
        <title>Fusibacter ferrireducens sp. nov., an anaerobic, sulfur- and Fe-reducing bacterium isolated from the mangrove sediment.</title>
        <authorList>
            <person name="Qiu D."/>
        </authorList>
    </citation>
    <scope>NUCLEOTIDE SEQUENCE [LARGE SCALE GENOMIC DNA]</scope>
    <source>
        <strain evidence="4 5">DSM 12116</strain>
    </source>
</reference>
<dbReference type="InterPro" id="IPR020904">
    <property type="entry name" value="Sc_DH/Rdtase_CS"/>
</dbReference>
<evidence type="ECO:0000259" key="3">
    <source>
        <dbReference type="SMART" id="SM00822"/>
    </source>
</evidence>
<dbReference type="InterPro" id="IPR050259">
    <property type="entry name" value="SDR"/>
</dbReference>
<dbReference type="NCBIfam" id="NF005559">
    <property type="entry name" value="PRK07231.1"/>
    <property type="match status" value="1"/>
</dbReference>
<dbReference type="NCBIfam" id="NF009466">
    <property type="entry name" value="PRK12826.1-2"/>
    <property type="match status" value="1"/>
</dbReference>
<evidence type="ECO:0000313" key="4">
    <source>
        <dbReference type="EMBL" id="MBS7525222.1"/>
    </source>
</evidence>
<comment type="similarity">
    <text evidence="1">Belongs to the short-chain dehydrogenases/reductases (SDR) family.</text>
</comment>
<dbReference type="Gene3D" id="3.40.50.720">
    <property type="entry name" value="NAD(P)-binding Rossmann-like Domain"/>
    <property type="match status" value="1"/>
</dbReference>
<dbReference type="PANTHER" id="PTHR42879">
    <property type="entry name" value="3-OXOACYL-(ACYL-CARRIER-PROTEIN) REDUCTASE"/>
    <property type="match status" value="1"/>
</dbReference>
<comment type="caution">
    <text evidence="4">The sequence shown here is derived from an EMBL/GenBank/DDBJ whole genome shotgun (WGS) entry which is preliminary data.</text>
</comment>
<sequence length="245" mass="25923">MNDFNGKIVVVTGAAQGIGAAIAKKFFKERARVVLLDLNEAGVNQMRATIDPEGERTMALPCDVSDPKSVAEAFGTIRSTWGDVAILVNNAGITRDALATKMAETDFDLALKVNLNGAFYCTKQVIEPMRQNAWGRIIFLSSIASRGNVGQANYAAAKAGIIGLTKTLSLELGNKNITVNCIAPGIINTSIIETIPESVLGGFLKAIPMKRFGEPEEVASLAAFLASDEAGYISGQCIRISGGLQ</sequence>
<dbReference type="GO" id="GO:0004316">
    <property type="term" value="F:3-oxoacyl-[acyl-carrier-protein] reductase (NADPH) activity"/>
    <property type="evidence" value="ECO:0007669"/>
    <property type="project" value="UniProtKB-EC"/>
</dbReference>
<dbReference type="PROSITE" id="PS00061">
    <property type="entry name" value="ADH_SHORT"/>
    <property type="match status" value="1"/>
</dbReference>
<dbReference type="SMART" id="SM00822">
    <property type="entry name" value="PKS_KR"/>
    <property type="match status" value="1"/>
</dbReference>
<dbReference type="PRINTS" id="PR00081">
    <property type="entry name" value="GDHRDH"/>
</dbReference>
<dbReference type="EC" id="1.1.1.100" evidence="4"/>
<organism evidence="4 5">
    <name type="scientific">Fusibacter paucivorans</name>
    <dbReference type="NCBI Taxonomy" id="76009"/>
    <lineage>
        <taxon>Bacteria</taxon>
        <taxon>Bacillati</taxon>
        <taxon>Bacillota</taxon>
        <taxon>Clostridia</taxon>
        <taxon>Eubacteriales</taxon>
        <taxon>Eubacteriales Family XII. Incertae Sedis</taxon>
        <taxon>Fusibacter</taxon>
    </lineage>
</organism>
<dbReference type="InterPro" id="IPR057326">
    <property type="entry name" value="KR_dom"/>
</dbReference>
<dbReference type="InterPro" id="IPR036291">
    <property type="entry name" value="NAD(P)-bd_dom_sf"/>
</dbReference>
<evidence type="ECO:0000256" key="1">
    <source>
        <dbReference type="ARBA" id="ARBA00006484"/>
    </source>
</evidence>
<name>A0ABS5PK29_9FIRM</name>
<evidence type="ECO:0000256" key="2">
    <source>
        <dbReference type="ARBA" id="ARBA00023221"/>
    </source>
</evidence>
<gene>
    <name evidence="4" type="primary">fabG</name>
    <name evidence="4" type="ORF">KHM83_00880</name>
</gene>
<evidence type="ECO:0000313" key="5">
    <source>
        <dbReference type="Proteomes" id="UP000746471"/>
    </source>
</evidence>
<dbReference type="PANTHER" id="PTHR42879:SF2">
    <property type="entry name" value="3-OXOACYL-[ACYL-CARRIER-PROTEIN] REDUCTASE FABG"/>
    <property type="match status" value="1"/>
</dbReference>
<keyword evidence="2" id="KW-0443">Lipid metabolism</keyword>
<keyword evidence="5" id="KW-1185">Reference proteome</keyword>
<protein>
    <submittedName>
        <fullName evidence="4">3-oxoacyl-ACP reductase FabG</fullName>
        <ecNumber evidence="4">1.1.1.100</ecNumber>
    </submittedName>
</protein>
<keyword evidence="2" id="KW-0753">Steroid metabolism</keyword>
<accession>A0ABS5PK29</accession>
<proteinExistence type="inferred from homology"/>